<keyword evidence="4" id="KW-1185">Reference proteome</keyword>
<dbReference type="Proteomes" id="UP000651728">
    <property type="component" value="Unassembled WGS sequence"/>
</dbReference>
<name>A0ABQ4F7U8_9ACTN</name>
<evidence type="ECO:0000313" key="4">
    <source>
        <dbReference type="Proteomes" id="UP000651728"/>
    </source>
</evidence>
<feature type="compositionally biased region" description="Low complexity" evidence="1">
    <location>
        <begin position="283"/>
        <end position="299"/>
    </location>
</feature>
<feature type="region of interest" description="Disordered" evidence="1">
    <location>
        <begin position="254"/>
        <end position="299"/>
    </location>
</feature>
<evidence type="ECO:0000256" key="1">
    <source>
        <dbReference type="SAM" id="MobiDB-lite"/>
    </source>
</evidence>
<dbReference type="InterPro" id="IPR050149">
    <property type="entry name" value="Collagen_superfamily"/>
</dbReference>
<feature type="compositionally biased region" description="Low complexity" evidence="1">
    <location>
        <begin position="254"/>
        <end position="275"/>
    </location>
</feature>
<dbReference type="RefSeq" id="WP_275408899.1">
    <property type="nucleotide sequence ID" value="NZ_BAABEJ010000003.1"/>
</dbReference>
<evidence type="ECO:0000256" key="2">
    <source>
        <dbReference type="SAM" id="SignalP"/>
    </source>
</evidence>
<dbReference type="EMBL" id="BOOB01000007">
    <property type="protein sequence ID" value="GIH30899.1"/>
    <property type="molecule type" value="Genomic_DNA"/>
</dbReference>
<keyword evidence="2" id="KW-0732">Signal</keyword>
<evidence type="ECO:0008006" key="5">
    <source>
        <dbReference type="Google" id="ProtNLM"/>
    </source>
</evidence>
<feature type="chain" id="PRO_5046495190" description="Collagen-like protein" evidence="2">
    <location>
        <begin position="28"/>
        <end position="299"/>
    </location>
</feature>
<sequence length="299" mass="29699">MRAGRSAWLAAGAVAGLLVGGGGVAVATTAATAEPIVACVGPDGVMRMPQAPEESVRGRTAGAQVAAPGSVGTCPAEYRTVSWNIAGPQGPVGPAGPQGQTGPTGLQGLKGETGPQGSQGPAGPQGPKGDKGDPGAAYGKTYNTQKSVSYMDGKQVEVARIPEVPAGEYIIQTSISTKIVAVSHGSQILTCDVSTPTGVTSATPRQSGSSKLDGGILLAFFVTAKLDTPGPVILTCQLSSTETITVTSESRLMATSVPEVVTTSPSATPSATRPATPTPTPSVTPSATRPATPTPSKTL</sequence>
<evidence type="ECO:0000313" key="3">
    <source>
        <dbReference type="EMBL" id="GIH30899.1"/>
    </source>
</evidence>
<organism evidence="3 4">
    <name type="scientific">Microbispora amethystogenes</name>
    <dbReference type="NCBI Taxonomy" id="1427754"/>
    <lineage>
        <taxon>Bacteria</taxon>
        <taxon>Bacillati</taxon>
        <taxon>Actinomycetota</taxon>
        <taxon>Actinomycetes</taxon>
        <taxon>Streptosporangiales</taxon>
        <taxon>Streptosporangiaceae</taxon>
        <taxon>Microbispora</taxon>
    </lineage>
</organism>
<dbReference type="InterPro" id="IPR008160">
    <property type="entry name" value="Collagen"/>
</dbReference>
<dbReference type="Pfam" id="PF01391">
    <property type="entry name" value="Collagen"/>
    <property type="match status" value="1"/>
</dbReference>
<dbReference type="PANTHER" id="PTHR24023:SF1082">
    <property type="entry name" value="COLLAGEN TRIPLE HELIX REPEAT"/>
    <property type="match status" value="1"/>
</dbReference>
<reference evidence="3 4" key="1">
    <citation type="submission" date="2021-01" db="EMBL/GenBank/DDBJ databases">
        <title>Whole genome shotgun sequence of Microbispora amethystogenes NBRC 101907.</title>
        <authorList>
            <person name="Komaki H."/>
            <person name="Tamura T."/>
        </authorList>
    </citation>
    <scope>NUCLEOTIDE SEQUENCE [LARGE SCALE GENOMIC DNA]</scope>
    <source>
        <strain evidence="3 4">NBRC 101907</strain>
    </source>
</reference>
<protein>
    <recommendedName>
        <fullName evidence="5">Collagen-like protein</fullName>
    </recommendedName>
</protein>
<feature type="signal peptide" evidence="2">
    <location>
        <begin position="1"/>
        <end position="27"/>
    </location>
</feature>
<feature type="compositionally biased region" description="Low complexity" evidence="1">
    <location>
        <begin position="95"/>
        <end position="127"/>
    </location>
</feature>
<proteinExistence type="predicted"/>
<gene>
    <name evidence="3" type="ORF">Mam01_10630</name>
</gene>
<accession>A0ABQ4F7U8</accession>
<feature type="region of interest" description="Disordered" evidence="1">
    <location>
        <begin position="85"/>
        <end position="141"/>
    </location>
</feature>
<dbReference type="PANTHER" id="PTHR24023">
    <property type="entry name" value="COLLAGEN ALPHA"/>
    <property type="match status" value="1"/>
</dbReference>
<comment type="caution">
    <text evidence="3">The sequence shown here is derived from an EMBL/GenBank/DDBJ whole genome shotgun (WGS) entry which is preliminary data.</text>
</comment>
<dbReference type="Gene3D" id="1.20.5.320">
    <property type="entry name" value="6-Phosphogluconate Dehydrogenase, domain 3"/>
    <property type="match status" value="1"/>
</dbReference>